<keyword evidence="3" id="KW-1185">Reference proteome</keyword>
<dbReference type="Gene3D" id="3.40.50.720">
    <property type="entry name" value="NAD(P)-binding Rossmann-like Domain"/>
    <property type="match status" value="1"/>
</dbReference>
<dbReference type="AlphaFoldDB" id="A0A7W8Y957"/>
<dbReference type="InterPro" id="IPR000594">
    <property type="entry name" value="ThiF_NAD_FAD-bd"/>
</dbReference>
<dbReference type="RefSeq" id="WP_183640157.1">
    <property type="nucleotide sequence ID" value="NZ_JACHBL010000001.1"/>
</dbReference>
<name>A0A7W8Y957_9MICC</name>
<dbReference type="InterPro" id="IPR035985">
    <property type="entry name" value="Ubiquitin-activating_enz"/>
</dbReference>
<feature type="domain" description="THIF-type NAD/FAD binding fold" evidence="1">
    <location>
        <begin position="111"/>
        <end position="330"/>
    </location>
</feature>
<sequence length="344" mass="36677">MQINPGLRIVDFEDGRLSIGTEEQSVLFSDLTPIERAFIGSLSEQSPHVGYPGRDVPEPRRSWLLSQLKRVIVGTPKFRISGTMFNILQPEVWRSSAAYGVHAGPLIEARHSAHVVIFGLDRASVQLIATLAMAGVGNFHVFDDAEVELPDLGGPLFALSDLGLPKTTQLTKRLARQYPKTKITQYSLDALHPDSQLPDFGKRPAVAVAMGRDALLPCVRETLMMSGVPHTQVIFQDTTATVGPMVLDGMPGCFDCAQSPLLGRATDEEGASETFAVPPGQLIPDAASAAVIAGLAAQHVLMVLDGQLLPATVGAVMTFHLDTGALVTRSLAPNFACACHLAAA</sequence>
<accession>A0A7W8Y957</accession>
<comment type="caution">
    <text evidence="2">The sequence shown here is derived from an EMBL/GenBank/DDBJ whole genome shotgun (WGS) entry which is preliminary data.</text>
</comment>
<dbReference type="GO" id="GO:0008641">
    <property type="term" value="F:ubiquitin-like modifier activating enzyme activity"/>
    <property type="evidence" value="ECO:0007669"/>
    <property type="project" value="InterPro"/>
</dbReference>
<protein>
    <recommendedName>
        <fullName evidence="1">THIF-type NAD/FAD binding fold domain-containing protein</fullName>
    </recommendedName>
</protein>
<reference evidence="2 3" key="1">
    <citation type="submission" date="2020-08" db="EMBL/GenBank/DDBJ databases">
        <title>Sequencing the genomes of 1000 actinobacteria strains.</title>
        <authorList>
            <person name="Klenk H.-P."/>
        </authorList>
    </citation>
    <scope>NUCLEOTIDE SEQUENCE [LARGE SCALE GENOMIC DNA]</scope>
    <source>
        <strain evidence="2 3">DSM 23694</strain>
    </source>
</reference>
<gene>
    <name evidence="2" type="ORF">BKA12_000299</name>
</gene>
<dbReference type="SUPFAM" id="SSF69572">
    <property type="entry name" value="Activating enzymes of the ubiquitin-like proteins"/>
    <property type="match status" value="1"/>
</dbReference>
<evidence type="ECO:0000259" key="1">
    <source>
        <dbReference type="Pfam" id="PF00899"/>
    </source>
</evidence>
<dbReference type="EMBL" id="JACHBL010000001">
    <property type="protein sequence ID" value="MBB5597219.1"/>
    <property type="molecule type" value="Genomic_DNA"/>
</dbReference>
<dbReference type="Pfam" id="PF00899">
    <property type="entry name" value="ThiF"/>
    <property type="match status" value="1"/>
</dbReference>
<organism evidence="2 3">
    <name type="scientific">Neomicrococcus lactis</name>
    <dbReference type="NCBI Taxonomy" id="732241"/>
    <lineage>
        <taxon>Bacteria</taxon>
        <taxon>Bacillati</taxon>
        <taxon>Actinomycetota</taxon>
        <taxon>Actinomycetes</taxon>
        <taxon>Micrococcales</taxon>
        <taxon>Micrococcaceae</taxon>
        <taxon>Neomicrococcus</taxon>
    </lineage>
</organism>
<dbReference type="Proteomes" id="UP000523863">
    <property type="component" value="Unassembled WGS sequence"/>
</dbReference>
<evidence type="ECO:0000313" key="3">
    <source>
        <dbReference type="Proteomes" id="UP000523863"/>
    </source>
</evidence>
<evidence type="ECO:0000313" key="2">
    <source>
        <dbReference type="EMBL" id="MBB5597219.1"/>
    </source>
</evidence>
<proteinExistence type="predicted"/>